<reference evidence="2" key="1">
    <citation type="submission" date="2014-01" db="EMBL/GenBank/DDBJ databases">
        <title>The genome of the white-rot fungus Pycnoporus cinnabarinus: a basidiomycete model with a versatile arsenal for lignocellulosic biomass breakdown.</title>
        <authorList>
            <person name="Levasseur A."/>
            <person name="Lomascolo A."/>
            <person name="Ruiz-Duenas F.J."/>
            <person name="Uzan E."/>
            <person name="Piumi F."/>
            <person name="Kues U."/>
            <person name="Ram A.F.J."/>
            <person name="Murat C."/>
            <person name="Haon M."/>
            <person name="Benoit I."/>
            <person name="Arfi Y."/>
            <person name="Chevret D."/>
            <person name="Drula E."/>
            <person name="Kwon M.J."/>
            <person name="Gouret P."/>
            <person name="Lesage-Meessen L."/>
            <person name="Lombard V."/>
            <person name="Mariette J."/>
            <person name="Noirot C."/>
            <person name="Park J."/>
            <person name="Patyshakuliyeva A."/>
            <person name="Wieneger R.A.B."/>
            <person name="Wosten H.A.B."/>
            <person name="Martin F."/>
            <person name="Coutinho P.M."/>
            <person name="de Vries R."/>
            <person name="Martinez A.T."/>
            <person name="Klopp C."/>
            <person name="Pontarotti P."/>
            <person name="Henrissat B."/>
            <person name="Record E."/>
        </authorList>
    </citation>
    <scope>NUCLEOTIDE SEQUENCE [LARGE SCALE GENOMIC DNA]</scope>
    <source>
        <strain evidence="2">BRFM137</strain>
    </source>
</reference>
<dbReference type="InterPro" id="IPR013087">
    <property type="entry name" value="Znf_C2H2_type"/>
</dbReference>
<dbReference type="HOGENOM" id="CLU_683603_0_0_1"/>
<name>A0A060SZ34_PYCCI</name>
<dbReference type="Proteomes" id="UP000029665">
    <property type="component" value="Unassembled WGS sequence"/>
</dbReference>
<sequence length="403" mass="45733">MTGRVWPPATQPPKPIVAPSDLYDVPSAVLATWGLLINRCLKSFVCILCEAVIVPHHVVSHIHNKHKDARVQVNKAALEEIVQQEDIISTYPNIPPPDQVEFEGIHRAWGHACPLCPAMFHCPKDVVAHCRHKHHQEVLAEQLEGGWMQRFSVMPQAKSWFRVVPRSAQLCSVSAGYLAAMQKELDARPSLPSSQLDHHHISPWHVTTRWMQYIEGKDTTRIRDLIEPPKEDDPLFSIIASVRRYLQEAYDLIPQTSKVCLQILNTDTISEDYNHHPFGQHQLNDTLRAYMWFIIQLLCLLLHAQPQLNLSQDVAQLVNSLRLVLSLGVEEAKEAIHKLLLSLWMREWPPSAGNLFPDPTVQFVIHTQVNCDGSLKKAEEVTGVFAKLVYDMVSSLFLSLRSS</sequence>
<feature type="domain" description="C2H2-type" evidence="1">
    <location>
        <begin position="113"/>
        <end position="135"/>
    </location>
</feature>
<evidence type="ECO:0000259" key="1">
    <source>
        <dbReference type="PROSITE" id="PS00028"/>
    </source>
</evidence>
<accession>A0A060SZ34</accession>
<dbReference type="OMA" id="HRANEYS"/>
<dbReference type="OrthoDB" id="2752606at2759"/>
<comment type="caution">
    <text evidence="2">The sequence shown here is derived from an EMBL/GenBank/DDBJ whole genome shotgun (WGS) entry which is preliminary data.</text>
</comment>
<proteinExistence type="predicted"/>
<organism evidence="2 3">
    <name type="scientific">Pycnoporus cinnabarinus</name>
    <name type="common">Cinnabar-red polypore</name>
    <name type="synonym">Trametes cinnabarina</name>
    <dbReference type="NCBI Taxonomy" id="5643"/>
    <lineage>
        <taxon>Eukaryota</taxon>
        <taxon>Fungi</taxon>
        <taxon>Dikarya</taxon>
        <taxon>Basidiomycota</taxon>
        <taxon>Agaricomycotina</taxon>
        <taxon>Agaricomycetes</taxon>
        <taxon>Polyporales</taxon>
        <taxon>Polyporaceae</taxon>
        <taxon>Trametes</taxon>
    </lineage>
</organism>
<dbReference type="EMBL" id="CCBP010000467">
    <property type="protein sequence ID" value="CDO77783.1"/>
    <property type="molecule type" value="Genomic_DNA"/>
</dbReference>
<dbReference type="PROSITE" id="PS00028">
    <property type="entry name" value="ZINC_FINGER_C2H2_1"/>
    <property type="match status" value="1"/>
</dbReference>
<evidence type="ECO:0000313" key="2">
    <source>
        <dbReference type="EMBL" id="CDO77783.1"/>
    </source>
</evidence>
<dbReference type="AlphaFoldDB" id="A0A060SZ34"/>
<protein>
    <recommendedName>
        <fullName evidence="1">C2H2-type domain-containing protein</fullName>
    </recommendedName>
</protein>
<gene>
    <name evidence="2" type="ORF">BN946_scf184604.g1</name>
</gene>
<keyword evidence="3" id="KW-1185">Reference proteome</keyword>
<evidence type="ECO:0000313" key="3">
    <source>
        <dbReference type="Proteomes" id="UP000029665"/>
    </source>
</evidence>
<dbReference type="STRING" id="5643.A0A060SZ34"/>